<dbReference type="InterPro" id="IPR045372">
    <property type="entry name" value="YidB"/>
</dbReference>
<proteinExistence type="predicted"/>
<comment type="caution">
    <text evidence="2">The sequence shown here is derived from an EMBL/GenBank/DDBJ whole genome shotgun (WGS) entry which is preliminary data.</text>
</comment>
<dbReference type="InterPro" id="IPR027405">
    <property type="entry name" value="YidB-like"/>
</dbReference>
<feature type="compositionally biased region" description="Gly residues" evidence="1">
    <location>
        <begin position="189"/>
        <end position="203"/>
    </location>
</feature>
<accession>A0ABN1FPG8</accession>
<protein>
    <recommendedName>
        <fullName evidence="4">DUF937 domain-containing protein</fullName>
    </recommendedName>
</protein>
<reference evidence="2 3" key="1">
    <citation type="journal article" date="2019" name="Int. J. Syst. Evol. Microbiol.">
        <title>The Global Catalogue of Microorganisms (GCM) 10K type strain sequencing project: providing services to taxonomists for standard genome sequencing and annotation.</title>
        <authorList>
            <consortium name="The Broad Institute Genomics Platform"/>
            <consortium name="The Broad Institute Genome Sequencing Center for Infectious Disease"/>
            <person name="Wu L."/>
            <person name="Ma J."/>
        </authorList>
    </citation>
    <scope>NUCLEOTIDE SEQUENCE [LARGE SCALE GENOMIC DNA]</scope>
    <source>
        <strain evidence="2 3">JCM 9933</strain>
    </source>
</reference>
<dbReference type="Proteomes" id="UP001501588">
    <property type="component" value="Unassembled WGS sequence"/>
</dbReference>
<evidence type="ECO:0000313" key="2">
    <source>
        <dbReference type="EMBL" id="GAA0595052.1"/>
    </source>
</evidence>
<dbReference type="RefSeq" id="WP_343896839.1">
    <property type="nucleotide sequence ID" value="NZ_BAAAFZ010000060.1"/>
</dbReference>
<dbReference type="EMBL" id="BAAAFZ010000060">
    <property type="protein sequence ID" value="GAA0595052.1"/>
    <property type="molecule type" value="Genomic_DNA"/>
</dbReference>
<evidence type="ECO:0000313" key="3">
    <source>
        <dbReference type="Proteomes" id="UP001501588"/>
    </source>
</evidence>
<sequence length="223" mass="21348">MSGFLSGRGGGGLAGGLSGGVKLAAVGLLVHQLMKHAQGERAGGGAAPARGEEPTTGGGLGGILGGLFGGGGTPAASAGGGSAGAGGLGALLGGGGLGGLLGGLGGMLGGMRDKGLGHHVDSWVSPGANQPVSAREIEAAFDPQELDEAARRAGTDKESLLNELSRLLPQFVDRATPRGQVPQREEDLGGGGFGGLLGSLFGGDGDRQPGGPAGSGGPYTRPR</sequence>
<feature type="region of interest" description="Disordered" evidence="1">
    <location>
        <begin position="176"/>
        <end position="223"/>
    </location>
</feature>
<keyword evidence="3" id="KW-1185">Reference proteome</keyword>
<evidence type="ECO:0000256" key="1">
    <source>
        <dbReference type="SAM" id="MobiDB-lite"/>
    </source>
</evidence>
<dbReference type="Gene3D" id="1.10.10.690">
    <property type="entry name" value="YidB-like"/>
    <property type="match status" value="1"/>
</dbReference>
<gene>
    <name evidence="2" type="ORF">GCM10009416_36680</name>
</gene>
<dbReference type="SUPFAM" id="SSF140804">
    <property type="entry name" value="YidB-like"/>
    <property type="match status" value="1"/>
</dbReference>
<dbReference type="Pfam" id="PF20159">
    <property type="entry name" value="YidB"/>
    <property type="match status" value="1"/>
</dbReference>
<organism evidence="2 3">
    <name type="scientific">Craurococcus roseus</name>
    <dbReference type="NCBI Taxonomy" id="77585"/>
    <lineage>
        <taxon>Bacteria</taxon>
        <taxon>Pseudomonadati</taxon>
        <taxon>Pseudomonadota</taxon>
        <taxon>Alphaproteobacteria</taxon>
        <taxon>Acetobacterales</taxon>
        <taxon>Acetobacteraceae</taxon>
        <taxon>Craurococcus</taxon>
    </lineage>
</organism>
<evidence type="ECO:0008006" key="4">
    <source>
        <dbReference type="Google" id="ProtNLM"/>
    </source>
</evidence>
<name>A0ABN1FPG8_9PROT</name>